<evidence type="ECO:0000313" key="4">
    <source>
        <dbReference type="EMBL" id="RFF31372.1"/>
    </source>
</evidence>
<dbReference type="InterPro" id="IPR050194">
    <property type="entry name" value="Glycosyltransferase_grp1"/>
</dbReference>
<feature type="domain" description="Glycosyl transferase family 1" evidence="2">
    <location>
        <begin position="270"/>
        <end position="419"/>
    </location>
</feature>
<keyword evidence="4" id="KW-0808">Transferase</keyword>
<dbReference type="Gene3D" id="3.40.50.2000">
    <property type="entry name" value="Glycogen Phosphorylase B"/>
    <property type="match status" value="2"/>
</dbReference>
<dbReference type="PANTHER" id="PTHR45947:SF3">
    <property type="entry name" value="SULFOQUINOVOSYL TRANSFERASE SQD2"/>
    <property type="match status" value="1"/>
</dbReference>
<feature type="domain" description="Glycosyltransferase subfamily 4-like N-terminal" evidence="3">
    <location>
        <begin position="102"/>
        <end position="251"/>
    </location>
</feature>
<feature type="region of interest" description="Disordered" evidence="1">
    <location>
        <begin position="1"/>
        <end position="30"/>
    </location>
</feature>
<keyword evidence="5" id="KW-1185">Reference proteome</keyword>
<dbReference type="Pfam" id="PF00534">
    <property type="entry name" value="Glycos_transf_1"/>
    <property type="match status" value="1"/>
</dbReference>
<dbReference type="PANTHER" id="PTHR45947">
    <property type="entry name" value="SULFOQUINOVOSYL TRANSFERASE SQD2"/>
    <property type="match status" value="1"/>
</dbReference>
<dbReference type="GO" id="GO:0016757">
    <property type="term" value="F:glycosyltransferase activity"/>
    <property type="evidence" value="ECO:0007669"/>
    <property type="project" value="InterPro"/>
</dbReference>
<dbReference type="InterPro" id="IPR001296">
    <property type="entry name" value="Glyco_trans_1"/>
</dbReference>
<evidence type="ECO:0000259" key="3">
    <source>
        <dbReference type="Pfam" id="PF13439"/>
    </source>
</evidence>
<dbReference type="AlphaFoldDB" id="A0A3E1KAJ3"/>
<organism evidence="4 5">
    <name type="scientific">Wenzhouxiangella sediminis</name>
    <dbReference type="NCBI Taxonomy" id="1792836"/>
    <lineage>
        <taxon>Bacteria</taxon>
        <taxon>Pseudomonadati</taxon>
        <taxon>Pseudomonadota</taxon>
        <taxon>Gammaproteobacteria</taxon>
        <taxon>Chromatiales</taxon>
        <taxon>Wenzhouxiangellaceae</taxon>
        <taxon>Wenzhouxiangella</taxon>
    </lineage>
</organism>
<accession>A0A3E1KAJ3</accession>
<feature type="compositionally biased region" description="Low complexity" evidence="1">
    <location>
        <begin position="1"/>
        <end position="10"/>
    </location>
</feature>
<dbReference type="EMBL" id="QUZK01000021">
    <property type="protein sequence ID" value="RFF31372.1"/>
    <property type="molecule type" value="Genomic_DNA"/>
</dbReference>
<comment type="caution">
    <text evidence="4">The sequence shown here is derived from an EMBL/GenBank/DDBJ whole genome shotgun (WGS) entry which is preliminary data.</text>
</comment>
<sequence>MARSAPTSPRRSTRRFPGWRSSRRTPLPSDCSRWRANRGNIVLPIGTNSPTTASTRNGLPIDLPISLRVMTSATTASPPMTELADPSRLRILICCDAAIERNGVGSYYGDLIEQIGPSVDTIELLAPGHGPEPLLSFPLPGDSTQQAALPAGWRLARVFDSLRPHVVIIATPGPYGMTGARLARRRGIPFIYGFHTHFEALSELYWNRLMTAVATRYLESRNRKLFHRAALTLAHSDSMVELARRLGARRAELAATLLPGRFDRAPEPATGPVRDILFVGRLAAEKRIDRLLDAAAKRPDLVFSFAGQGPLSETVASAAQTRDNVRHLGWIERERIPRLLAEHDVLVLPSDVESFGTVALEAIACARPALVSTHCGIGEWPQLDEVLYRFDPDEPDAMIEALDRLVALPETQRRERANAGVAAYARIRDEGRQAWLETLLEVARAA</sequence>
<evidence type="ECO:0000259" key="2">
    <source>
        <dbReference type="Pfam" id="PF00534"/>
    </source>
</evidence>
<gene>
    <name evidence="4" type="ORF">DZC52_04745</name>
</gene>
<proteinExistence type="predicted"/>
<dbReference type="OrthoDB" id="9802525at2"/>
<dbReference type="Proteomes" id="UP000260351">
    <property type="component" value="Unassembled WGS sequence"/>
</dbReference>
<evidence type="ECO:0000256" key="1">
    <source>
        <dbReference type="SAM" id="MobiDB-lite"/>
    </source>
</evidence>
<dbReference type="Pfam" id="PF13439">
    <property type="entry name" value="Glyco_transf_4"/>
    <property type="match status" value="1"/>
</dbReference>
<name>A0A3E1KAJ3_9GAMM</name>
<dbReference type="InterPro" id="IPR028098">
    <property type="entry name" value="Glyco_trans_4-like_N"/>
</dbReference>
<evidence type="ECO:0000313" key="5">
    <source>
        <dbReference type="Proteomes" id="UP000260351"/>
    </source>
</evidence>
<dbReference type="SUPFAM" id="SSF53756">
    <property type="entry name" value="UDP-Glycosyltransferase/glycogen phosphorylase"/>
    <property type="match status" value="1"/>
</dbReference>
<reference evidence="4 5" key="1">
    <citation type="submission" date="2018-08" db="EMBL/GenBank/DDBJ databases">
        <title>Wenzhouxiangella salilacus sp. nov., a novel bacterium isolated from a saline lake in Xinjiang Province, China.</title>
        <authorList>
            <person name="Han S."/>
        </authorList>
    </citation>
    <scope>NUCLEOTIDE SEQUENCE [LARGE SCALE GENOMIC DNA]</scope>
    <source>
        <strain evidence="4 5">XDB06</strain>
    </source>
</reference>
<protein>
    <submittedName>
        <fullName evidence="4">Glycosyltransferase</fullName>
    </submittedName>
</protein>